<dbReference type="OrthoDB" id="55776at2759"/>
<organism evidence="2 3">
    <name type="scientific">Fistulifera solaris</name>
    <name type="common">Oleaginous diatom</name>
    <dbReference type="NCBI Taxonomy" id="1519565"/>
    <lineage>
        <taxon>Eukaryota</taxon>
        <taxon>Sar</taxon>
        <taxon>Stramenopiles</taxon>
        <taxon>Ochrophyta</taxon>
        <taxon>Bacillariophyta</taxon>
        <taxon>Bacillariophyceae</taxon>
        <taxon>Bacillariophycidae</taxon>
        <taxon>Naviculales</taxon>
        <taxon>Naviculaceae</taxon>
        <taxon>Fistulifera</taxon>
    </lineage>
</organism>
<accession>A0A1Z5KB96</accession>
<comment type="caution">
    <text evidence="2">The sequence shown here is derived from an EMBL/GenBank/DDBJ whole genome shotgun (WGS) entry which is preliminary data.</text>
</comment>
<evidence type="ECO:0000313" key="3">
    <source>
        <dbReference type="Proteomes" id="UP000198406"/>
    </source>
</evidence>
<proteinExistence type="predicted"/>
<feature type="compositionally biased region" description="Acidic residues" evidence="1">
    <location>
        <begin position="463"/>
        <end position="490"/>
    </location>
</feature>
<dbReference type="InParanoid" id="A0A1Z5KB96"/>
<gene>
    <name evidence="2" type="ORF">FisN_14Hu295</name>
</gene>
<feature type="region of interest" description="Disordered" evidence="1">
    <location>
        <begin position="413"/>
        <end position="566"/>
    </location>
</feature>
<dbReference type="EMBL" id="BDSP01000202">
    <property type="protein sequence ID" value="GAX23529.1"/>
    <property type="molecule type" value="Genomic_DNA"/>
</dbReference>
<protein>
    <submittedName>
        <fullName evidence="2">Uncharacterized protein</fullName>
    </submittedName>
</protein>
<reference evidence="2 3" key="1">
    <citation type="journal article" date="2015" name="Plant Cell">
        <title>Oil accumulation by the oleaginous diatom Fistulifera solaris as revealed by the genome and transcriptome.</title>
        <authorList>
            <person name="Tanaka T."/>
            <person name="Maeda Y."/>
            <person name="Veluchamy A."/>
            <person name="Tanaka M."/>
            <person name="Abida H."/>
            <person name="Marechal E."/>
            <person name="Bowler C."/>
            <person name="Muto M."/>
            <person name="Sunaga Y."/>
            <person name="Tanaka M."/>
            <person name="Yoshino T."/>
            <person name="Taniguchi T."/>
            <person name="Fukuda Y."/>
            <person name="Nemoto M."/>
            <person name="Matsumoto M."/>
            <person name="Wong P.S."/>
            <person name="Aburatani S."/>
            <person name="Fujibuchi W."/>
        </authorList>
    </citation>
    <scope>NUCLEOTIDE SEQUENCE [LARGE SCALE GENOMIC DNA]</scope>
    <source>
        <strain evidence="2 3">JPCC DA0580</strain>
    </source>
</reference>
<feature type="compositionally biased region" description="Acidic residues" evidence="1">
    <location>
        <begin position="413"/>
        <end position="453"/>
    </location>
</feature>
<evidence type="ECO:0000256" key="1">
    <source>
        <dbReference type="SAM" id="MobiDB-lite"/>
    </source>
</evidence>
<name>A0A1Z5KB96_FISSO</name>
<evidence type="ECO:0000313" key="2">
    <source>
        <dbReference type="EMBL" id="GAX23529.1"/>
    </source>
</evidence>
<keyword evidence="3" id="KW-1185">Reference proteome</keyword>
<dbReference type="Proteomes" id="UP000198406">
    <property type="component" value="Unassembled WGS sequence"/>
</dbReference>
<feature type="compositionally biased region" description="Basic and acidic residues" evidence="1">
    <location>
        <begin position="524"/>
        <end position="552"/>
    </location>
</feature>
<dbReference type="AlphaFoldDB" id="A0A1Z5KB96"/>
<sequence length="566" mass="64657">MSYEIPESPEPILDLQLPSDLKQKFRVLFFDAYELYEIHENDDDDLLKEAAASLHQSVKETLAEFPVLAQTIFKNMQKYSLLEVFCRNVGDVCYDSIQLIIESNPHALLWSSGLQAPIYCLASSGWGCKLMPWIAQRYPWIFRHSQCQHNPPHLLMMACYVSSQWDLEPVRNFYEIYPQGLRERYKFSSKGYPLSASLHGWREPDADFFIWMAKQYPKAAYYDQSRARSVLHEVCRSLASKSEDRNKCTPNMARICRFLISEHPDLAIEIDGYMMPISLLMKSCNRPLVQEMAILLLKAYPQCMQVEGRPWCPELSGFPFIQKIQPLVFQDVEIDRELSLLAQVLRNMKNATILSAYHSTSTPEGADLTLSVLNSLNEVYRSWARLRIKLLKTQKQCLKEHIEETCIFFRDDDASDEESSDESDSSSEDDDLSDDETSEGESSDDSDPDDYDDSVGFLRRDYDDSDESEDSSDEDDSSEESSDDDSDDDALSIARNEAHESDDGLVIKARIEDNAGAIEETDVNDDHATLAREAKNGASDKNDNDKEDRIGDDVVSETIVGKKRKR</sequence>